<organism evidence="2 3">
    <name type="scientific">Polarella glacialis</name>
    <name type="common">Dinoflagellate</name>
    <dbReference type="NCBI Taxonomy" id="89957"/>
    <lineage>
        <taxon>Eukaryota</taxon>
        <taxon>Sar</taxon>
        <taxon>Alveolata</taxon>
        <taxon>Dinophyceae</taxon>
        <taxon>Suessiales</taxon>
        <taxon>Suessiaceae</taxon>
        <taxon>Polarella</taxon>
    </lineage>
</organism>
<sequence length="259" mass="27254">MSPPPMASVDVMSLAGDGSLASKARVCVGQLRPAGQQPLSHLRSPQKDIRHLSSRSCAALLKEGTELSSAHGSSVPPRSTAKVLDSRCHQQSPPTPPCTPPARSLTSRTLLRSLMSSEDSGVKTLRSRSLGRLRPWSDSDAKPRMAERMARIATTPPATAREAHAIRAAGRPSLSPTPAFRRKHSPEGTRGNMLGLSGLFEDRINALRSASPLCSLTAARRPWGAVVAEAEAFGAAMSSSRRTLEVVSPASPAGVSSSA</sequence>
<dbReference type="EMBL" id="CAJNNV010025243">
    <property type="protein sequence ID" value="CAE8613350.1"/>
    <property type="molecule type" value="Genomic_DNA"/>
</dbReference>
<proteinExistence type="predicted"/>
<comment type="caution">
    <text evidence="2">The sequence shown here is derived from an EMBL/GenBank/DDBJ whole genome shotgun (WGS) entry which is preliminary data.</text>
</comment>
<evidence type="ECO:0000313" key="2">
    <source>
        <dbReference type="EMBL" id="CAE8613350.1"/>
    </source>
</evidence>
<feature type="region of interest" description="Disordered" evidence="1">
    <location>
        <begin position="238"/>
        <end position="259"/>
    </location>
</feature>
<protein>
    <submittedName>
        <fullName evidence="2">Uncharacterized protein</fullName>
    </submittedName>
</protein>
<accession>A0A813FKR7</accession>
<feature type="non-terminal residue" evidence="2">
    <location>
        <position position="1"/>
    </location>
</feature>
<keyword evidence="3" id="KW-1185">Reference proteome</keyword>
<evidence type="ECO:0000313" key="3">
    <source>
        <dbReference type="Proteomes" id="UP000654075"/>
    </source>
</evidence>
<feature type="compositionally biased region" description="Low complexity" evidence="1">
    <location>
        <begin position="246"/>
        <end position="259"/>
    </location>
</feature>
<feature type="region of interest" description="Disordered" evidence="1">
    <location>
        <begin position="66"/>
        <end position="104"/>
    </location>
</feature>
<dbReference type="Proteomes" id="UP000654075">
    <property type="component" value="Unassembled WGS sequence"/>
</dbReference>
<evidence type="ECO:0000256" key="1">
    <source>
        <dbReference type="SAM" id="MobiDB-lite"/>
    </source>
</evidence>
<name>A0A813FKR7_POLGL</name>
<feature type="region of interest" description="Disordered" evidence="1">
    <location>
        <begin position="171"/>
        <end position="192"/>
    </location>
</feature>
<gene>
    <name evidence="2" type="ORF">PGLA1383_LOCUS31120</name>
</gene>
<dbReference type="AlphaFoldDB" id="A0A813FKR7"/>
<reference evidence="2" key="1">
    <citation type="submission" date="2021-02" db="EMBL/GenBank/DDBJ databases">
        <authorList>
            <person name="Dougan E. K."/>
            <person name="Rhodes N."/>
            <person name="Thang M."/>
            <person name="Chan C."/>
        </authorList>
    </citation>
    <scope>NUCLEOTIDE SEQUENCE</scope>
</reference>